<evidence type="ECO:0000256" key="1">
    <source>
        <dbReference type="ARBA" id="ARBA00023224"/>
    </source>
</evidence>
<gene>
    <name evidence="8" type="ORF">KL86PLE_40740</name>
</gene>
<dbReference type="GO" id="GO:0007165">
    <property type="term" value="P:signal transduction"/>
    <property type="evidence" value="ECO:0007669"/>
    <property type="project" value="UniProtKB-KW"/>
</dbReference>
<dbReference type="SUPFAM" id="SSF58104">
    <property type="entry name" value="Methyl-accepting chemotaxis protein (MCP) signaling domain"/>
    <property type="match status" value="1"/>
</dbReference>
<dbReference type="Gene3D" id="1.10.287.950">
    <property type="entry name" value="Methyl-accepting chemotaxis protein"/>
    <property type="match status" value="1"/>
</dbReference>
<dbReference type="InterPro" id="IPR004090">
    <property type="entry name" value="Chemotax_Me-accpt_rcpt"/>
</dbReference>
<dbReference type="Pfam" id="PF00015">
    <property type="entry name" value="MCPsignal"/>
    <property type="match status" value="1"/>
</dbReference>
<dbReference type="PANTHER" id="PTHR32089">
    <property type="entry name" value="METHYL-ACCEPTING CHEMOTAXIS PROTEIN MCPB"/>
    <property type="match status" value="1"/>
</dbReference>
<accession>A0A212LHB2</accession>
<sequence length="564" mass="59278">MRIVNASLMVKTNLLVGMLGVMALLGSGYSSVNMLMVDQRYSDLLNGSVAAADYVGRANRAISDIVTSMYQNAAASSPEQIQEAAMLRTTSRSNFNKYIDAAAKALPAKDAELKAIRASIDKVFLETCGSVMERLASSDRGQIAAAVADMQKSCTPVIEKTQATAVRFNDLLLKDVRTESQANNAYSWLSIGFAAGGTLLAVIVVMAVGIGFMSRTVSRPLRRLLGLMAEIEGGNYDLAIPHDRRKDEVGALAESLEALRRALAAGVAERAAQKEIDARQQAVIAERARLAERFVERTQEMVSGFGASSMALADSANNLTETASDTARQGQEGSSSADHASQNVHAVAASAEELAASIQEIASLVERSSLTASQAAEEARDSVSSVRVLSTAVHEIGEVVSMISDIASQTNLLALNAAIEAARAGEAGRGFAIVAAEVKELANQTTGATEKIGGKIGEIKAATDAAERAMDGIVETLSSIELSSQSIASAVEEQGSATSEIARNTQRAAEAASEVTAIMEKVGASSQLTDTTARHVLTVSEELKRQSAQLGEEVCAFVEEIRAA</sequence>
<dbReference type="PRINTS" id="PR00260">
    <property type="entry name" value="CHEMTRNSDUCR"/>
</dbReference>
<keyword evidence="1 3" id="KW-0807">Transducer</keyword>
<evidence type="ECO:0000256" key="4">
    <source>
        <dbReference type="SAM" id="MobiDB-lite"/>
    </source>
</evidence>
<keyword evidence="5" id="KW-0472">Membrane</keyword>
<dbReference type="SMART" id="SM00283">
    <property type="entry name" value="MA"/>
    <property type="match status" value="1"/>
</dbReference>
<evidence type="ECO:0000256" key="5">
    <source>
        <dbReference type="SAM" id="Phobius"/>
    </source>
</evidence>
<dbReference type="SMART" id="SM00304">
    <property type="entry name" value="HAMP"/>
    <property type="match status" value="1"/>
</dbReference>
<feature type="region of interest" description="Disordered" evidence="4">
    <location>
        <begin position="320"/>
        <end position="344"/>
    </location>
</feature>
<dbReference type="Gene3D" id="1.10.8.500">
    <property type="entry name" value="HAMP domain in histidine kinase"/>
    <property type="match status" value="1"/>
</dbReference>
<dbReference type="Pfam" id="PF00672">
    <property type="entry name" value="HAMP"/>
    <property type="match status" value="1"/>
</dbReference>
<reference evidence="8" key="1">
    <citation type="submission" date="2016-08" db="EMBL/GenBank/DDBJ databases">
        <authorList>
            <person name="Seilhamer J.J."/>
        </authorList>
    </citation>
    <scope>NUCLEOTIDE SEQUENCE</scope>
    <source>
        <strain evidence="8">86</strain>
    </source>
</reference>
<dbReference type="InterPro" id="IPR004089">
    <property type="entry name" value="MCPsignal_dom"/>
</dbReference>
<dbReference type="PROSITE" id="PS50885">
    <property type="entry name" value="HAMP"/>
    <property type="match status" value="1"/>
</dbReference>
<evidence type="ECO:0000259" key="6">
    <source>
        <dbReference type="PROSITE" id="PS50111"/>
    </source>
</evidence>
<evidence type="ECO:0000313" key="8">
    <source>
        <dbReference type="EMBL" id="SCM76935.1"/>
    </source>
</evidence>
<dbReference type="RefSeq" id="WP_288196960.1">
    <property type="nucleotide sequence ID" value="NZ_LT608334.1"/>
</dbReference>
<keyword evidence="5" id="KW-0812">Transmembrane</keyword>
<dbReference type="PROSITE" id="PS50111">
    <property type="entry name" value="CHEMOTAXIS_TRANSDUC_2"/>
    <property type="match status" value="1"/>
</dbReference>
<comment type="similarity">
    <text evidence="2">Belongs to the methyl-accepting chemotaxis (MCP) protein family.</text>
</comment>
<dbReference type="GO" id="GO:0016020">
    <property type="term" value="C:membrane"/>
    <property type="evidence" value="ECO:0007669"/>
    <property type="project" value="InterPro"/>
</dbReference>
<evidence type="ECO:0000259" key="7">
    <source>
        <dbReference type="PROSITE" id="PS50885"/>
    </source>
</evidence>
<dbReference type="AlphaFoldDB" id="A0A212LHB2"/>
<dbReference type="GO" id="GO:0004888">
    <property type="term" value="F:transmembrane signaling receptor activity"/>
    <property type="evidence" value="ECO:0007669"/>
    <property type="project" value="InterPro"/>
</dbReference>
<proteinExistence type="inferred from homology"/>
<keyword evidence="5" id="KW-1133">Transmembrane helix</keyword>
<evidence type="ECO:0000256" key="3">
    <source>
        <dbReference type="PROSITE-ProRule" id="PRU00284"/>
    </source>
</evidence>
<organism evidence="8">
    <name type="scientific">uncultured Pleomorphomonas sp</name>
    <dbReference type="NCBI Taxonomy" id="442121"/>
    <lineage>
        <taxon>Bacteria</taxon>
        <taxon>Pseudomonadati</taxon>
        <taxon>Pseudomonadota</taxon>
        <taxon>Alphaproteobacteria</taxon>
        <taxon>Hyphomicrobiales</taxon>
        <taxon>Pleomorphomonadaceae</taxon>
        <taxon>Pleomorphomonas</taxon>
        <taxon>environmental samples</taxon>
    </lineage>
</organism>
<dbReference type="PANTHER" id="PTHR32089:SF112">
    <property type="entry name" value="LYSOZYME-LIKE PROTEIN-RELATED"/>
    <property type="match status" value="1"/>
</dbReference>
<protein>
    <submittedName>
        <fullName evidence="8">Methyl-accepting chemotaxis sensory transducer</fullName>
    </submittedName>
</protein>
<feature type="transmembrane region" description="Helical" evidence="5">
    <location>
        <begin position="186"/>
        <end position="213"/>
    </location>
</feature>
<dbReference type="CDD" id="cd06225">
    <property type="entry name" value="HAMP"/>
    <property type="match status" value="1"/>
</dbReference>
<dbReference type="GO" id="GO:0006935">
    <property type="term" value="P:chemotaxis"/>
    <property type="evidence" value="ECO:0007669"/>
    <property type="project" value="InterPro"/>
</dbReference>
<dbReference type="InterPro" id="IPR003660">
    <property type="entry name" value="HAMP_dom"/>
</dbReference>
<feature type="domain" description="HAMP" evidence="7">
    <location>
        <begin position="215"/>
        <end position="268"/>
    </location>
</feature>
<evidence type="ECO:0000256" key="2">
    <source>
        <dbReference type="ARBA" id="ARBA00029447"/>
    </source>
</evidence>
<name>A0A212LHB2_9HYPH</name>
<dbReference type="EMBL" id="FMJD01000008">
    <property type="protein sequence ID" value="SCM76935.1"/>
    <property type="molecule type" value="Genomic_DNA"/>
</dbReference>
<feature type="domain" description="Methyl-accepting transducer" evidence="6">
    <location>
        <begin position="308"/>
        <end position="530"/>
    </location>
</feature>